<dbReference type="InterPro" id="IPR010998">
    <property type="entry name" value="Integrase_recombinase_N"/>
</dbReference>
<dbReference type="Gene3D" id="1.10.150.130">
    <property type="match status" value="1"/>
</dbReference>
<evidence type="ECO:0000313" key="3">
    <source>
        <dbReference type="EMBL" id="MFD1607507.1"/>
    </source>
</evidence>
<evidence type="ECO:0000259" key="2">
    <source>
        <dbReference type="Pfam" id="PF02899"/>
    </source>
</evidence>
<organism evidence="3 4">
    <name type="scientific">Oceanobacillus luteolus</name>
    <dbReference type="NCBI Taxonomy" id="1274358"/>
    <lineage>
        <taxon>Bacteria</taxon>
        <taxon>Bacillati</taxon>
        <taxon>Bacillota</taxon>
        <taxon>Bacilli</taxon>
        <taxon>Bacillales</taxon>
        <taxon>Bacillaceae</taxon>
        <taxon>Oceanobacillus</taxon>
    </lineage>
</organism>
<protein>
    <submittedName>
        <fullName evidence="3">Site-specific integrase</fullName>
    </submittedName>
</protein>
<dbReference type="InterPro" id="IPR004107">
    <property type="entry name" value="Integrase_SAM-like_N"/>
</dbReference>
<keyword evidence="1" id="KW-0238">DNA-binding</keyword>
<evidence type="ECO:0000256" key="1">
    <source>
        <dbReference type="ARBA" id="ARBA00023125"/>
    </source>
</evidence>
<proteinExistence type="predicted"/>
<sequence length="124" mass="14995">MKVQEVLIQEKKRYLLIDKRGYPVIPVAKYIKYLDNIGKAENTLKSYCYHLKLYFQFLEESRLRYQEVNLDILAQFIGWLRIPDQSTKVIYFEETLAKRSERIEIHIKKVESIKDIGFFRLKFV</sequence>
<dbReference type="EMBL" id="JBHUDE010000037">
    <property type="protein sequence ID" value="MFD1607507.1"/>
    <property type="molecule type" value="Genomic_DNA"/>
</dbReference>
<dbReference type="Pfam" id="PF02899">
    <property type="entry name" value="Phage_int_SAM_1"/>
    <property type="match status" value="1"/>
</dbReference>
<dbReference type="RefSeq" id="WP_251517820.1">
    <property type="nucleotide sequence ID" value="NZ_JAMBON010000075.1"/>
</dbReference>
<dbReference type="Proteomes" id="UP001597221">
    <property type="component" value="Unassembled WGS sequence"/>
</dbReference>
<comment type="caution">
    <text evidence="3">The sequence shown here is derived from an EMBL/GenBank/DDBJ whole genome shotgun (WGS) entry which is preliminary data.</text>
</comment>
<name>A0ABW4HQW1_9BACI</name>
<evidence type="ECO:0000313" key="4">
    <source>
        <dbReference type="Proteomes" id="UP001597221"/>
    </source>
</evidence>
<feature type="domain" description="Integrase SAM-like N-terminal" evidence="2">
    <location>
        <begin position="28"/>
        <end position="87"/>
    </location>
</feature>
<accession>A0ABW4HQW1</accession>
<gene>
    <name evidence="3" type="ORF">ACFSBH_07575</name>
</gene>
<keyword evidence="4" id="KW-1185">Reference proteome</keyword>
<reference evidence="4" key="1">
    <citation type="journal article" date="2019" name="Int. J. Syst. Evol. Microbiol.">
        <title>The Global Catalogue of Microorganisms (GCM) 10K type strain sequencing project: providing services to taxonomists for standard genome sequencing and annotation.</title>
        <authorList>
            <consortium name="The Broad Institute Genomics Platform"/>
            <consortium name="The Broad Institute Genome Sequencing Center for Infectious Disease"/>
            <person name="Wu L."/>
            <person name="Ma J."/>
        </authorList>
    </citation>
    <scope>NUCLEOTIDE SEQUENCE [LARGE SCALE GENOMIC DNA]</scope>
    <source>
        <strain evidence="4">CGMCC 1.12376</strain>
    </source>
</reference>